<keyword evidence="3" id="KW-1185">Reference proteome</keyword>
<reference evidence="2" key="1">
    <citation type="journal article" date="2021" name="Nat. Commun.">
        <title>Genetic determinants of endophytism in the Arabidopsis root mycobiome.</title>
        <authorList>
            <person name="Mesny F."/>
            <person name="Miyauchi S."/>
            <person name="Thiergart T."/>
            <person name="Pickel B."/>
            <person name="Atanasova L."/>
            <person name="Karlsson M."/>
            <person name="Huettel B."/>
            <person name="Barry K.W."/>
            <person name="Haridas S."/>
            <person name="Chen C."/>
            <person name="Bauer D."/>
            <person name="Andreopoulos W."/>
            <person name="Pangilinan J."/>
            <person name="LaButti K."/>
            <person name="Riley R."/>
            <person name="Lipzen A."/>
            <person name="Clum A."/>
            <person name="Drula E."/>
            <person name="Henrissat B."/>
            <person name="Kohler A."/>
            <person name="Grigoriev I.V."/>
            <person name="Martin F.M."/>
            <person name="Hacquard S."/>
        </authorList>
    </citation>
    <scope>NUCLEOTIDE SEQUENCE</scope>
    <source>
        <strain evidence="2">MPI-CAGE-CH-0230</strain>
    </source>
</reference>
<dbReference type="AlphaFoldDB" id="A0A9P8YEC9"/>
<organism evidence="2 3">
    <name type="scientific">Microdochium trichocladiopsis</name>
    <dbReference type="NCBI Taxonomy" id="1682393"/>
    <lineage>
        <taxon>Eukaryota</taxon>
        <taxon>Fungi</taxon>
        <taxon>Dikarya</taxon>
        <taxon>Ascomycota</taxon>
        <taxon>Pezizomycotina</taxon>
        <taxon>Sordariomycetes</taxon>
        <taxon>Xylariomycetidae</taxon>
        <taxon>Xylariales</taxon>
        <taxon>Microdochiaceae</taxon>
        <taxon>Microdochium</taxon>
    </lineage>
</organism>
<proteinExistence type="predicted"/>
<gene>
    <name evidence="2" type="ORF">B0I36DRAFT_428348</name>
</gene>
<dbReference type="RefSeq" id="XP_046016909.1">
    <property type="nucleotide sequence ID" value="XM_046162453.1"/>
</dbReference>
<comment type="caution">
    <text evidence="2">The sequence shown here is derived from an EMBL/GenBank/DDBJ whole genome shotgun (WGS) entry which is preliminary data.</text>
</comment>
<evidence type="ECO:0000256" key="1">
    <source>
        <dbReference type="SAM" id="MobiDB-lite"/>
    </source>
</evidence>
<accession>A0A9P8YEC9</accession>
<evidence type="ECO:0000313" key="3">
    <source>
        <dbReference type="Proteomes" id="UP000756346"/>
    </source>
</evidence>
<dbReference type="EMBL" id="JAGTJQ010000002">
    <property type="protein sequence ID" value="KAH7037788.1"/>
    <property type="molecule type" value="Genomic_DNA"/>
</dbReference>
<dbReference type="Proteomes" id="UP000756346">
    <property type="component" value="Unassembled WGS sequence"/>
</dbReference>
<protein>
    <submittedName>
        <fullName evidence="2">Uncharacterized protein</fullName>
    </submittedName>
</protein>
<feature type="region of interest" description="Disordered" evidence="1">
    <location>
        <begin position="64"/>
        <end position="93"/>
    </location>
</feature>
<sequence length="152" mass="16690">MAQYLILQPQTAFEETGVAWGAVTREYVLSRVWIPDWECHPSGPAVSGEHGHCIWLIRDRGDEASGGVGDGDGDGNARRHRPHHRDSFKPPPTRLVCFASRRRPVGPEDRTAYNPRSMATDQHFDLGTCVDHHGGLHLGCQGMLGAQSSLSP</sequence>
<evidence type="ECO:0000313" key="2">
    <source>
        <dbReference type="EMBL" id="KAH7037788.1"/>
    </source>
</evidence>
<name>A0A9P8YEC9_9PEZI</name>
<dbReference type="GeneID" id="70191999"/>